<protein>
    <recommendedName>
        <fullName evidence="2">RGS domain-containing protein</fullName>
    </recommendedName>
</protein>
<dbReference type="InterPro" id="IPR046995">
    <property type="entry name" value="RGS10/12/14-like"/>
</dbReference>
<dbReference type="AlphaFoldDB" id="A0A4U8UV14"/>
<dbReference type="PANTHER" id="PTHR45945:SF3">
    <property type="entry name" value="REGULATOR OF G-PROTEIN SIGNALING LOCO"/>
    <property type="match status" value="1"/>
</dbReference>
<dbReference type="EMBL" id="CM016762">
    <property type="protein sequence ID" value="TMS37161.1"/>
    <property type="molecule type" value="Genomic_DNA"/>
</dbReference>
<organism evidence="3 4">
    <name type="scientific">Steinernema carpocapsae</name>
    <name type="common">Entomopathogenic nematode</name>
    <dbReference type="NCBI Taxonomy" id="34508"/>
    <lineage>
        <taxon>Eukaryota</taxon>
        <taxon>Metazoa</taxon>
        <taxon>Ecdysozoa</taxon>
        <taxon>Nematoda</taxon>
        <taxon>Chromadorea</taxon>
        <taxon>Rhabditida</taxon>
        <taxon>Tylenchina</taxon>
        <taxon>Panagrolaimomorpha</taxon>
        <taxon>Strongyloidoidea</taxon>
        <taxon>Steinernematidae</taxon>
        <taxon>Steinernema</taxon>
    </lineage>
</organism>
<dbReference type="EMBL" id="AZBU02000001">
    <property type="protein sequence ID" value="TMS37161.1"/>
    <property type="molecule type" value="Genomic_DNA"/>
</dbReference>
<evidence type="ECO:0000313" key="4">
    <source>
        <dbReference type="Proteomes" id="UP000298663"/>
    </source>
</evidence>
<reference evidence="3 4" key="2">
    <citation type="journal article" date="2019" name="G3 (Bethesda)">
        <title>Hybrid Assembly of the Genome of the Entomopathogenic Nematode Steinernema carpocapsae Identifies the X-Chromosome.</title>
        <authorList>
            <person name="Serra L."/>
            <person name="Macchietto M."/>
            <person name="Macias-Munoz A."/>
            <person name="McGill C.J."/>
            <person name="Rodriguez I.M."/>
            <person name="Rodriguez B."/>
            <person name="Murad R."/>
            <person name="Mortazavi A."/>
        </authorList>
    </citation>
    <scope>NUCLEOTIDE SEQUENCE [LARGE SCALE GENOMIC DNA]</scope>
    <source>
        <strain evidence="3 4">ALL</strain>
    </source>
</reference>
<dbReference type="InterPro" id="IPR036305">
    <property type="entry name" value="RGS_sf"/>
</dbReference>
<dbReference type="PRINTS" id="PR01301">
    <property type="entry name" value="RGSPROTEIN"/>
</dbReference>
<dbReference type="STRING" id="34508.A0A4U8UV14"/>
<dbReference type="OrthoDB" id="196547at2759"/>
<dbReference type="Proteomes" id="UP000298663">
    <property type="component" value="Chromosome X"/>
</dbReference>
<keyword evidence="4" id="KW-1185">Reference proteome</keyword>
<evidence type="ECO:0000256" key="1">
    <source>
        <dbReference type="SAM" id="MobiDB-lite"/>
    </source>
</evidence>
<comment type="caution">
    <text evidence="3">The sequence shown here is derived from an EMBL/GenBank/DDBJ whole genome shotgun (WGS) entry which is preliminary data.</text>
</comment>
<feature type="compositionally biased region" description="Polar residues" evidence="1">
    <location>
        <begin position="1050"/>
        <end position="1063"/>
    </location>
</feature>
<feature type="domain" description="RGS" evidence="2">
    <location>
        <begin position="523"/>
        <end position="636"/>
    </location>
</feature>
<dbReference type="InterPro" id="IPR016137">
    <property type="entry name" value="RGS"/>
</dbReference>
<reference evidence="3 4" key="1">
    <citation type="journal article" date="2015" name="Genome Biol.">
        <title>Comparative genomics of Steinernema reveals deeply conserved gene regulatory networks.</title>
        <authorList>
            <person name="Dillman A.R."/>
            <person name="Macchietto M."/>
            <person name="Porter C.F."/>
            <person name="Rogers A."/>
            <person name="Williams B."/>
            <person name="Antoshechkin I."/>
            <person name="Lee M.M."/>
            <person name="Goodwin Z."/>
            <person name="Lu X."/>
            <person name="Lewis E.E."/>
            <person name="Goodrich-Blair H."/>
            <person name="Stock S.P."/>
            <person name="Adams B.J."/>
            <person name="Sternberg P.W."/>
            <person name="Mortazavi A."/>
        </authorList>
    </citation>
    <scope>NUCLEOTIDE SEQUENCE [LARGE SCALE GENOMIC DNA]</scope>
    <source>
        <strain evidence="3 4">ALL</strain>
    </source>
</reference>
<dbReference type="Pfam" id="PF00615">
    <property type="entry name" value="RGS"/>
    <property type="match status" value="1"/>
</dbReference>
<dbReference type="GO" id="GO:0005096">
    <property type="term" value="F:GTPase activator activity"/>
    <property type="evidence" value="ECO:0007669"/>
    <property type="project" value="InterPro"/>
</dbReference>
<gene>
    <name evidence="3" type="ORF">L596_004152</name>
</gene>
<dbReference type="SMART" id="SM00315">
    <property type="entry name" value="RGS"/>
    <property type="match status" value="1"/>
</dbReference>
<dbReference type="PANTHER" id="PTHR45945">
    <property type="entry name" value="REGULATOR OF G-PROTEIN SIGNALING LOCO"/>
    <property type="match status" value="1"/>
</dbReference>
<accession>A0A4U8UV14</accession>
<feature type="region of interest" description="Disordered" evidence="1">
    <location>
        <begin position="1046"/>
        <end position="1069"/>
    </location>
</feature>
<dbReference type="GO" id="GO:0005886">
    <property type="term" value="C:plasma membrane"/>
    <property type="evidence" value="ECO:0007669"/>
    <property type="project" value="TreeGrafter"/>
</dbReference>
<feature type="region of interest" description="Disordered" evidence="1">
    <location>
        <begin position="989"/>
        <end position="1033"/>
    </location>
</feature>
<dbReference type="InterPro" id="IPR044926">
    <property type="entry name" value="RGS_subdomain_2"/>
</dbReference>
<dbReference type="SUPFAM" id="SSF48097">
    <property type="entry name" value="Regulator of G-protein signaling, RGS"/>
    <property type="match status" value="1"/>
</dbReference>
<evidence type="ECO:0000259" key="2">
    <source>
        <dbReference type="PROSITE" id="PS50132"/>
    </source>
</evidence>
<dbReference type="GO" id="GO:0005737">
    <property type="term" value="C:cytoplasm"/>
    <property type="evidence" value="ECO:0007669"/>
    <property type="project" value="TreeGrafter"/>
</dbReference>
<dbReference type="GO" id="GO:0005634">
    <property type="term" value="C:nucleus"/>
    <property type="evidence" value="ECO:0007669"/>
    <property type="project" value="TreeGrafter"/>
</dbReference>
<dbReference type="GO" id="GO:0008277">
    <property type="term" value="P:regulation of G protein-coupled receptor signaling pathway"/>
    <property type="evidence" value="ECO:0007669"/>
    <property type="project" value="TreeGrafter"/>
</dbReference>
<feature type="compositionally biased region" description="Low complexity" evidence="1">
    <location>
        <begin position="997"/>
        <end position="1006"/>
    </location>
</feature>
<dbReference type="PROSITE" id="PS50132">
    <property type="entry name" value="RGS"/>
    <property type="match status" value="1"/>
</dbReference>
<proteinExistence type="predicted"/>
<feature type="compositionally biased region" description="Polar residues" evidence="1">
    <location>
        <begin position="1007"/>
        <end position="1030"/>
    </location>
</feature>
<dbReference type="Gene3D" id="1.10.167.10">
    <property type="entry name" value="Regulator of G-protein Signalling 4, domain 2"/>
    <property type="match status" value="1"/>
</dbReference>
<name>A0A4U8UV14_STECR</name>
<evidence type="ECO:0000313" key="3">
    <source>
        <dbReference type="EMBL" id="TMS37161.1"/>
    </source>
</evidence>
<sequence>MLRNQYFRRTHRVTLGVCFAFEGNNLELMPFRVLNDENIPPPADTVSSVVGRFLSGNAAKHLEHSVPQMLDRADASSKDVSAFVTLVHPTVLKPQSVNGVSYCPPQDTRSFDRGSVFLRDSRRRTAQKLLKKREETLDSSIDEELENKRTVQFSQNSSSSRPKVFNEYKSFFHRKSVRITTRTVVDNASSRGSEFNSTFTSLEESSYKLRQLSLQNRSTEKPSESHKCDMSHNLMTTAPGHRENDSHFRWHGNEAELPVENSAQPFYECVMVYAGCVKIGIQKMYTMTLDKSIKHLTESESNFRTVLVQVYQYYTVVRSSSKKIRLVLPNSCIALCLSSPTMPMYVGVIMSLQRGGHECMVFGADRSLLPHGCEEHQKYVHRFGLTCLTTSFDQNIFACSAFPPSPVRLMHFLNFAKSFLAPKPKDPGAKNAATPKLFRAKRTNAVPGSFGQDPAVPDIPGSSQCREPTLLPDNSLTACPKNGPVSSATTSQAECPAAVKIDFKSSGAGNMATNGSTDSKSNDIEKLLKNETYRRPFQSFLEQQFCAENLNFYMAVEEYRQIPDTEMEHRIAFARQVYERHFTANSVEPVNIDNSTNKAIRESVIKERFTADLYDVAQYQIFHLLKYDCWPRYIRAGGVAPPSTDDATETTGTINRTASIRQNQSEAAKRKKFCTLMCNETFNSEQIPLTDPRESVGKWTASMAETKGMDRHSTEVVDAQTGSTIDPARQAVDALNNRSVRLVPVVFFPVEIIAPSASPKSSLSQATMRIVMLRVRQNLSAGSVLRPLMVKYSIDADQSVVCFTGTTDAIPMSLSVGKIPPRSLTIMTSQQYQGFRSPRKRSSHWNFADRLASTKREPPRELVSPQLLTNDSNLPFHQHGDIAFCEVPLDYDSRMTKLSATRSYSNSAKTEHTSGLMKFMRKASHAVTNKESDSGTGNLLSHQSSVVMDREKKNENFRRKSFSSSCPAPSTIVDVPYCGDNLDPKPAKVAATAPRFSSDSANKSSSENIPTTVMSVSQQMPSAESQNANGSAPKVPVLYTSAIRSDKDTLTPTDTNSERSIGWQTADYV</sequence>